<dbReference type="Proteomes" id="UP000530424">
    <property type="component" value="Unassembled WGS sequence"/>
</dbReference>
<proteinExistence type="predicted"/>
<protein>
    <recommendedName>
        <fullName evidence="4">DUF998 domain-containing protein</fullName>
    </recommendedName>
</protein>
<evidence type="ECO:0000313" key="3">
    <source>
        <dbReference type="Proteomes" id="UP000530424"/>
    </source>
</evidence>
<evidence type="ECO:0000313" key="2">
    <source>
        <dbReference type="EMBL" id="NYJ00905.1"/>
    </source>
</evidence>
<keyword evidence="1" id="KW-0472">Membrane</keyword>
<feature type="transmembrane region" description="Helical" evidence="1">
    <location>
        <begin position="158"/>
        <end position="177"/>
    </location>
</feature>
<sequence length="220" mass="22612">MDPRTLRRLSGIALLLAGPLCLLGGMLHPVVDGHAHDAEALLSDHAVGSIALLAGESLLILGLPGVYGWLAPRLGVTGLVGFVLYVLGNALNAIPHLVIMGFAGHELAEHHPDVIADGDVILPGAAFEAEQVATALMFLVGLVLLGIAIVRATGRPRWVGVLGVAGAALPFFPLPVAPVVTGVQIELLRAAFVAVLGALALRSLRTGPTARTEAPEIMTA</sequence>
<reference evidence="2 3" key="1">
    <citation type="submission" date="2020-07" db="EMBL/GenBank/DDBJ databases">
        <title>Sequencing the genomes of 1000 actinobacteria strains.</title>
        <authorList>
            <person name="Klenk H.-P."/>
        </authorList>
    </citation>
    <scope>NUCLEOTIDE SEQUENCE [LARGE SCALE GENOMIC DNA]</scope>
    <source>
        <strain evidence="2 3">DSM 103833</strain>
    </source>
</reference>
<organism evidence="2 3">
    <name type="scientific">Nocardioides thalensis</name>
    <dbReference type="NCBI Taxonomy" id="1914755"/>
    <lineage>
        <taxon>Bacteria</taxon>
        <taxon>Bacillati</taxon>
        <taxon>Actinomycetota</taxon>
        <taxon>Actinomycetes</taxon>
        <taxon>Propionibacteriales</taxon>
        <taxon>Nocardioidaceae</taxon>
        <taxon>Nocardioides</taxon>
    </lineage>
</organism>
<comment type="caution">
    <text evidence="2">The sequence shown here is derived from an EMBL/GenBank/DDBJ whole genome shotgun (WGS) entry which is preliminary data.</text>
</comment>
<accession>A0A853C064</accession>
<feature type="transmembrane region" description="Helical" evidence="1">
    <location>
        <begin position="45"/>
        <end position="70"/>
    </location>
</feature>
<dbReference type="AlphaFoldDB" id="A0A853C064"/>
<dbReference type="EMBL" id="JACCFP010000001">
    <property type="protein sequence ID" value="NYJ00905.1"/>
    <property type="molecule type" value="Genomic_DNA"/>
</dbReference>
<gene>
    <name evidence="2" type="ORF">HNR19_001603</name>
</gene>
<feature type="transmembrane region" description="Helical" evidence="1">
    <location>
        <begin position="82"/>
        <end position="103"/>
    </location>
</feature>
<keyword evidence="1" id="KW-0812">Transmembrane</keyword>
<dbReference type="RefSeq" id="WP_179667439.1">
    <property type="nucleotide sequence ID" value="NZ_JACCFP010000001.1"/>
</dbReference>
<evidence type="ECO:0000256" key="1">
    <source>
        <dbReference type="SAM" id="Phobius"/>
    </source>
</evidence>
<evidence type="ECO:0008006" key="4">
    <source>
        <dbReference type="Google" id="ProtNLM"/>
    </source>
</evidence>
<feature type="transmembrane region" description="Helical" evidence="1">
    <location>
        <begin position="132"/>
        <end position="151"/>
    </location>
</feature>
<keyword evidence="1" id="KW-1133">Transmembrane helix</keyword>
<keyword evidence="3" id="KW-1185">Reference proteome</keyword>
<feature type="transmembrane region" description="Helical" evidence="1">
    <location>
        <begin position="183"/>
        <end position="201"/>
    </location>
</feature>
<name>A0A853C064_9ACTN</name>